<evidence type="ECO:0000256" key="5">
    <source>
        <dbReference type="ARBA" id="ARBA00022723"/>
    </source>
</evidence>
<evidence type="ECO:0000256" key="2">
    <source>
        <dbReference type="ARBA" id="ARBA00004742"/>
    </source>
</evidence>
<feature type="domain" description="Serine dehydratase-like alpha subunit" evidence="9">
    <location>
        <begin position="4"/>
        <end position="120"/>
    </location>
</feature>
<evidence type="ECO:0000313" key="10">
    <source>
        <dbReference type="EMBL" id="GAG05106.1"/>
    </source>
</evidence>
<comment type="cofactor">
    <cofactor evidence="1">
        <name>[4Fe-4S] cluster</name>
        <dbReference type="ChEBI" id="CHEBI:49883"/>
    </cofactor>
</comment>
<evidence type="ECO:0000259" key="9">
    <source>
        <dbReference type="Pfam" id="PF03313"/>
    </source>
</evidence>
<organism evidence="10">
    <name type="scientific">marine sediment metagenome</name>
    <dbReference type="NCBI Taxonomy" id="412755"/>
    <lineage>
        <taxon>unclassified sequences</taxon>
        <taxon>metagenomes</taxon>
        <taxon>ecological metagenomes</taxon>
    </lineage>
</organism>
<keyword evidence="7" id="KW-0411">Iron-sulfur</keyword>
<dbReference type="PANTHER" id="PTHR30182">
    <property type="entry name" value="L-SERINE DEHYDRATASE"/>
    <property type="match status" value="1"/>
</dbReference>
<keyword evidence="5" id="KW-0479">Metal-binding</keyword>
<name>X0VX75_9ZZZZ</name>
<keyword evidence="8" id="KW-0456">Lyase</keyword>
<sequence length="141" mass="14619">AYTVPISGAMGGCQSEVGVASAMAAAAIVQLAGGNSEQVAQAMALALKNLFGLVCDTVAGPVEVPCIKRNVIGVANAFAVADMALAGIQSIIPPDEVIVALRNIQTLMPMELRDTMLGGLGITETAKRLKNEWLEKIKVKK</sequence>
<comment type="pathway">
    <text evidence="2">Carbohydrate biosynthesis; gluconeogenesis.</text>
</comment>
<evidence type="ECO:0000256" key="8">
    <source>
        <dbReference type="ARBA" id="ARBA00023239"/>
    </source>
</evidence>
<dbReference type="PANTHER" id="PTHR30182:SF1">
    <property type="entry name" value="L-SERINE DEHYDRATASE 1"/>
    <property type="match status" value="1"/>
</dbReference>
<dbReference type="InterPro" id="IPR051318">
    <property type="entry name" value="Fe-S_L-Ser"/>
</dbReference>
<dbReference type="InterPro" id="IPR005130">
    <property type="entry name" value="Ser_deHydtase-like_asu"/>
</dbReference>
<evidence type="ECO:0000256" key="3">
    <source>
        <dbReference type="ARBA" id="ARBA00022432"/>
    </source>
</evidence>
<dbReference type="AlphaFoldDB" id="X0VX75"/>
<accession>X0VX75</accession>
<proteinExistence type="predicted"/>
<protein>
    <recommendedName>
        <fullName evidence="9">Serine dehydratase-like alpha subunit domain-containing protein</fullName>
    </recommendedName>
</protein>
<dbReference type="GO" id="GO:0003941">
    <property type="term" value="F:L-serine ammonia-lyase activity"/>
    <property type="evidence" value="ECO:0007669"/>
    <property type="project" value="TreeGrafter"/>
</dbReference>
<evidence type="ECO:0000256" key="1">
    <source>
        <dbReference type="ARBA" id="ARBA00001966"/>
    </source>
</evidence>
<comment type="caution">
    <text evidence="10">The sequence shown here is derived from an EMBL/GenBank/DDBJ whole genome shotgun (WGS) entry which is preliminary data.</text>
</comment>
<evidence type="ECO:0000256" key="4">
    <source>
        <dbReference type="ARBA" id="ARBA00022485"/>
    </source>
</evidence>
<reference evidence="10" key="1">
    <citation type="journal article" date="2014" name="Front. Microbiol.">
        <title>High frequency of phylogenetically diverse reductive dehalogenase-homologous genes in deep subseafloor sedimentary metagenomes.</title>
        <authorList>
            <person name="Kawai M."/>
            <person name="Futagami T."/>
            <person name="Toyoda A."/>
            <person name="Takaki Y."/>
            <person name="Nishi S."/>
            <person name="Hori S."/>
            <person name="Arai W."/>
            <person name="Tsubouchi T."/>
            <person name="Morono Y."/>
            <person name="Uchiyama I."/>
            <person name="Ito T."/>
            <person name="Fujiyama A."/>
            <person name="Inagaki F."/>
            <person name="Takami H."/>
        </authorList>
    </citation>
    <scope>NUCLEOTIDE SEQUENCE</scope>
    <source>
        <strain evidence="10">Expedition CK06-06</strain>
    </source>
</reference>
<feature type="non-terminal residue" evidence="10">
    <location>
        <position position="1"/>
    </location>
</feature>
<evidence type="ECO:0000256" key="7">
    <source>
        <dbReference type="ARBA" id="ARBA00023014"/>
    </source>
</evidence>
<keyword evidence="4" id="KW-0004">4Fe-4S</keyword>
<gene>
    <name evidence="10" type="ORF">S01H1_36515</name>
</gene>
<dbReference type="GO" id="GO:0051539">
    <property type="term" value="F:4 iron, 4 sulfur cluster binding"/>
    <property type="evidence" value="ECO:0007669"/>
    <property type="project" value="UniProtKB-KW"/>
</dbReference>
<dbReference type="EMBL" id="BARS01022882">
    <property type="protein sequence ID" value="GAG05106.1"/>
    <property type="molecule type" value="Genomic_DNA"/>
</dbReference>
<dbReference type="GO" id="GO:0006094">
    <property type="term" value="P:gluconeogenesis"/>
    <property type="evidence" value="ECO:0007669"/>
    <property type="project" value="UniProtKB-KW"/>
</dbReference>
<keyword evidence="3" id="KW-0312">Gluconeogenesis</keyword>
<dbReference type="Pfam" id="PF03313">
    <property type="entry name" value="SDH_alpha"/>
    <property type="match status" value="1"/>
</dbReference>
<keyword evidence="6" id="KW-0408">Iron</keyword>
<evidence type="ECO:0000256" key="6">
    <source>
        <dbReference type="ARBA" id="ARBA00023004"/>
    </source>
</evidence>
<dbReference type="GO" id="GO:0046872">
    <property type="term" value="F:metal ion binding"/>
    <property type="evidence" value="ECO:0007669"/>
    <property type="project" value="UniProtKB-KW"/>
</dbReference>